<evidence type="ECO:0000256" key="5">
    <source>
        <dbReference type="ARBA" id="ARBA00022490"/>
    </source>
</evidence>
<evidence type="ECO:0000256" key="11">
    <source>
        <dbReference type="ARBA" id="ARBA00023136"/>
    </source>
</evidence>
<evidence type="ECO:0000313" key="15">
    <source>
        <dbReference type="Proteomes" id="UP000183471"/>
    </source>
</evidence>
<comment type="subunit">
    <text evidence="12">The Tat system comprises two distinct complexes: a TatABC complex, containing multiple copies of TatA, TatB and TatC subunits, and a separate TatA complex, containing only TatA subunits. Substrates initially bind to the TatABC complex, which probably triggers association of the separate TatA complex to form the active translocon.</text>
</comment>
<keyword evidence="4 12" id="KW-1003">Cell membrane</keyword>
<proteinExistence type="inferred from homology"/>
<feature type="region of interest" description="Disordered" evidence="13">
    <location>
        <begin position="92"/>
        <end position="143"/>
    </location>
</feature>
<evidence type="ECO:0000256" key="3">
    <source>
        <dbReference type="ARBA" id="ARBA00022448"/>
    </source>
</evidence>
<evidence type="ECO:0000256" key="6">
    <source>
        <dbReference type="ARBA" id="ARBA00022519"/>
    </source>
</evidence>
<keyword evidence="6" id="KW-0997">Cell inner membrane</keyword>
<keyword evidence="15" id="KW-1185">Reference proteome</keyword>
<dbReference type="PANTHER" id="PTHR33162">
    <property type="entry name" value="SEC-INDEPENDENT PROTEIN TRANSLOCASE PROTEIN TATA, CHLOROPLASTIC"/>
    <property type="match status" value="1"/>
</dbReference>
<dbReference type="PANTHER" id="PTHR33162:SF1">
    <property type="entry name" value="SEC-INDEPENDENT PROTEIN TRANSLOCASE PROTEIN TATA, CHLOROPLASTIC"/>
    <property type="match status" value="1"/>
</dbReference>
<dbReference type="RefSeq" id="WP_074633701.1">
    <property type="nucleotide sequence ID" value="NZ_FNKY01000001.1"/>
</dbReference>
<feature type="compositionally biased region" description="Polar residues" evidence="13">
    <location>
        <begin position="134"/>
        <end position="143"/>
    </location>
</feature>
<evidence type="ECO:0000256" key="9">
    <source>
        <dbReference type="ARBA" id="ARBA00022989"/>
    </source>
</evidence>
<evidence type="ECO:0000256" key="12">
    <source>
        <dbReference type="HAMAP-Rule" id="MF_00237"/>
    </source>
</evidence>
<organism evidence="14 15">
    <name type="scientific">Nitrosospira multiformis</name>
    <dbReference type="NCBI Taxonomy" id="1231"/>
    <lineage>
        <taxon>Bacteria</taxon>
        <taxon>Pseudomonadati</taxon>
        <taxon>Pseudomonadota</taxon>
        <taxon>Betaproteobacteria</taxon>
        <taxon>Nitrosomonadales</taxon>
        <taxon>Nitrosomonadaceae</taxon>
        <taxon>Nitrosospira</taxon>
    </lineage>
</organism>
<keyword evidence="3 12" id="KW-0813">Transport</keyword>
<gene>
    <name evidence="12" type="primary">tatB</name>
    <name evidence="14" type="ORF">SAMN05216402_2857</name>
</gene>
<dbReference type="SUPFAM" id="SSF47220">
    <property type="entry name" value="alpha-catenin/vinculin-like"/>
    <property type="match status" value="1"/>
</dbReference>
<evidence type="ECO:0000256" key="10">
    <source>
        <dbReference type="ARBA" id="ARBA00023010"/>
    </source>
</evidence>
<dbReference type="EMBL" id="FNKY01000001">
    <property type="protein sequence ID" value="SDQ92789.1"/>
    <property type="molecule type" value="Genomic_DNA"/>
</dbReference>
<keyword evidence="5" id="KW-0963">Cytoplasm</keyword>
<evidence type="ECO:0000256" key="4">
    <source>
        <dbReference type="ARBA" id="ARBA00022475"/>
    </source>
</evidence>
<dbReference type="InterPro" id="IPR018448">
    <property type="entry name" value="TatB"/>
</dbReference>
<comment type="function">
    <text evidence="12">Part of the twin-arginine translocation (Tat) system that transports large folded proteins containing a characteristic twin-arginine motif in their signal peptide across membranes. Together with TatC, TatB is part of a receptor directly interacting with Tat signal peptides. TatB may form an oligomeric binding site that transiently accommodates folded Tat precursor proteins before their translocation.</text>
</comment>
<dbReference type="Pfam" id="PF02416">
    <property type="entry name" value="TatA_B_E"/>
    <property type="match status" value="1"/>
</dbReference>
<dbReference type="HAMAP" id="MF_00237">
    <property type="entry name" value="TatB"/>
    <property type="match status" value="1"/>
</dbReference>
<evidence type="ECO:0000256" key="13">
    <source>
        <dbReference type="SAM" id="MobiDB-lite"/>
    </source>
</evidence>
<name>A0ABY0TJA8_9PROT</name>
<comment type="subcellular location">
    <subcellularLocation>
        <location evidence="12">Cell membrane</location>
        <topology evidence="12">Single-pass membrane protein</topology>
    </subcellularLocation>
    <subcellularLocation>
        <location evidence="2">Cytoplasm</location>
    </subcellularLocation>
    <subcellularLocation>
        <location evidence="1">Membrane</location>
        <topology evidence="1">Single-pass membrane protein</topology>
    </subcellularLocation>
</comment>
<dbReference type="Proteomes" id="UP000183471">
    <property type="component" value="Unassembled WGS sequence"/>
</dbReference>
<accession>A0ABY0TJA8</accession>
<keyword evidence="9 12" id="KW-1133">Transmembrane helix</keyword>
<protein>
    <recommendedName>
        <fullName evidence="12">Sec-independent protein translocase protein TatB</fullName>
    </recommendedName>
</protein>
<comment type="similarity">
    <text evidence="12">Belongs to the TatB family.</text>
</comment>
<keyword evidence="10 12" id="KW-0811">Translocation</keyword>
<keyword evidence="11 12" id="KW-0472">Membrane</keyword>
<dbReference type="Gene3D" id="1.20.5.3310">
    <property type="match status" value="1"/>
</dbReference>
<keyword evidence="8 12" id="KW-0653">Protein transport</keyword>
<dbReference type="NCBIfam" id="TIGR01410">
    <property type="entry name" value="tatB"/>
    <property type="match status" value="1"/>
</dbReference>
<reference evidence="14 15" key="1">
    <citation type="submission" date="2016-10" db="EMBL/GenBank/DDBJ databases">
        <authorList>
            <person name="Varghese N."/>
            <person name="Submissions S."/>
        </authorList>
    </citation>
    <scope>NUCLEOTIDE SEQUENCE [LARGE SCALE GENOMIC DNA]</scope>
    <source>
        <strain evidence="14 15">Nl1</strain>
    </source>
</reference>
<dbReference type="InterPro" id="IPR036723">
    <property type="entry name" value="Alpha-catenin/vinculin-like_sf"/>
</dbReference>
<dbReference type="PRINTS" id="PR01506">
    <property type="entry name" value="TATBPROTEIN"/>
</dbReference>
<evidence type="ECO:0000256" key="2">
    <source>
        <dbReference type="ARBA" id="ARBA00004496"/>
    </source>
</evidence>
<evidence type="ECO:0000256" key="1">
    <source>
        <dbReference type="ARBA" id="ARBA00004167"/>
    </source>
</evidence>
<keyword evidence="7 12" id="KW-0812">Transmembrane</keyword>
<dbReference type="InterPro" id="IPR003369">
    <property type="entry name" value="TatA/B/E"/>
</dbReference>
<evidence type="ECO:0000313" key="14">
    <source>
        <dbReference type="EMBL" id="SDQ92789.1"/>
    </source>
</evidence>
<evidence type="ECO:0000256" key="7">
    <source>
        <dbReference type="ARBA" id="ARBA00022692"/>
    </source>
</evidence>
<comment type="caution">
    <text evidence="14">The sequence shown here is derived from an EMBL/GenBank/DDBJ whole genome shotgun (WGS) entry which is preliminary data.</text>
</comment>
<sequence>MFDISFTEILVIAVVALVVLGPERLPQVARTLGHLFGRAQRYVNNVKNDIQQEMELEELKKFKTSVQEAARSIENTVRTEINQFQDIAAGTKSVTATDPVLPAENMEKTASSFDPPAAPGNSIQPPGGSKPDSNDTTGIETHR</sequence>
<evidence type="ECO:0000256" key="8">
    <source>
        <dbReference type="ARBA" id="ARBA00022927"/>
    </source>
</evidence>